<dbReference type="Proteomes" id="UP000571701">
    <property type="component" value="Unassembled WGS sequence"/>
</dbReference>
<evidence type="ECO:0000256" key="1">
    <source>
        <dbReference type="ARBA" id="ARBA00022485"/>
    </source>
</evidence>
<feature type="binding site" evidence="6">
    <location>
        <position position="45"/>
    </location>
    <ligand>
        <name>[4Fe-4S] cluster</name>
        <dbReference type="ChEBI" id="CHEBI:49883"/>
        <label>1</label>
    </ligand>
</feature>
<organism evidence="8 9">
    <name type="scientific">Vibrio marinisediminis</name>
    <dbReference type="NCBI Taxonomy" id="2758441"/>
    <lineage>
        <taxon>Bacteria</taxon>
        <taxon>Pseudomonadati</taxon>
        <taxon>Pseudomonadota</taxon>
        <taxon>Gammaproteobacteria</taxon>
        <taxon>Vibrionales</taxon>
        <taxon>Vibrionaceae</taxon>
        <taxon>Vibrio</taxon>
    </lineage>
</organism>
<dbReference type="HAMAP" id="MF_02201">
    <property type="entry name" value="NapF"/>
    <property type="match status" value="1"/>
</dbReference>
<gene>
    <name evidence="6 8" type="primary">napF</name>
    <name evidence="8" type="ORF">H2O73_05070</name>
</gene>
<dbReference type="GO" id="GO:0046872">
    <property type="term" value="F:metal ion binding"/>
    <property type="evidence" value="ECO:0007669"/>
    <property type="project" value="UniProtKB-KW"/>
</dbReference>
<feature type="binding site" evidence="6">
    <location>
        <position position="67"/>
    </location>
    <ligand>
        <name>[4Fe-4S] cluster</name>
        <dbReference type="ChEBI" id="CHEBI:49883"/>
        <label>2</label>
    </ligand>
</feature>
<feature type="domain" description="4Fe-4S ferredoxin-type" evidence="7">
    <location>
        <begin position="26"/>
        <end position="55"/>
    </location>
</feature>
<name>A0A7W2FP80_9VIBR</name>
<keyword evidence="1 6" id="KW-0004">4Fe-4S</keyword>
<keyword evidence="9" id="KW-1185">Reference proteome</keyword>
<dbReference type="GO" id="GO:0005737">
    <property type="term" value="C:cytoplasm"/>
    <property type="evidence" value="ECO:0007669"/>
    <property type="project" value="UniProtKB-SubCell"/>
</dbReference>
<evidence type="ECO:0000256" key="4">
    <source>
        <dbReference type="ARBA" id="ARBA00023004"/>
    </source>
</evidence>
<evidence type="ECO:0000256" key="3">
    <source>
        <dbReference type="ARBA" id="ARBA00022737"/>
    </source>
</evidence>
<feature type="binding site" evidence="6">
    <location>
        <position position="41"/>
    </location>
    <ligand>
        <name>[4Fe-4S] cluster</name>
        <dbReference type="ChEBI" id="CHEBI:49883"/>
        <label>1</label>
    </ligand>
</feature>
<dbReference type="SUPFAM" id="SSF54862">
    <property type="entry name" value="4Fe-4S ferredoxins"/>
    <property type="match status" value="1"/>
</dbReference>
<accession>A0A7W2FP80</accession>
<comment type="subunit">
    <text evidence="6">Interacts with the cytoplasmic NapA precursor.</text>
</comment>
<comment type="cofactor">
    <cofactor evidence="6">
        <name>[4Fe-4S] cluster</name>
        <dbReference type="ChEBI" id="CHEBI:49883"/>
    </cofactor>
</comment>
<protein>
    <recommendedName>
        <fullName evidence="6">Ferredoxin-type protein NapF</fullName>
    </recommendedName>
</protein>
<feature type="binding site" evidence="6">
    <location>
        <position position="139"/>
    </location>
    <ligand>
        <name>[4Fe-4S] cluster</name>
        <dbReference type="ChEBI" id="CHEBI:49883"/>
        <label>3</label>
    </ligand>
</feature>
<keyword evidence="6" id="KW-0963">Cytoplasm</keyword>
<dbReference type="PROSITE" id="PS51379">
    <property type="entry name" value="4FE4S_FER_2"/>
    <property type="match status" value="3"/>
</dbReference>
<dbReference type="InterPro" id="IPR017900">
    <property type="entry name" value="4Fe4S_Fe_S_CS"/>
</dbReference>
<dbReference type="PROSITE" id="PS00198">
    <property type="entry name" value="4FE4S_FER_1"/>
    <property type="match status" value="2"/>
</dbReference>
<feature type="binding site" evidence="6">
    <location>
        <position position="70"/>
    </location>
    <ligand>
        <name>[4Fe-4S] cluster</name>
        <dbReference type="ChEBI" id="CHEBI:49883"/>
        <label>2</label>
    </ligand>
</feature>
<dbReference type="Pfam" id="PF12838">
    <property type="entry name" value="Fer4_7"/>
    <property type="match status" value="1"/>
</dbReference>
<dbReference type="Pfam" id="PF00037">
    <property type="entry name" value="Fer4"/>
    <property type="match status" value="1"/>
</dbReference>
<dbReference type="AlphaFoldDB" id="A0A7W2FP80"/>
<dbReference type="EMBL" id="JACFYF010000002">
    <property type="protein sequence ID" value="MBA5761713.1"/>
    <property type="molecule type" value="Genomic_DNA"/>
</dbReference>
<keyword evidence="4 6" id="KW-0408">Iron</keyword>
<keyword evidence="3 6" id="KW-0677">Repeat</keyword>
<dbReference type="Gene3D" id="3.30.70.20">
    <property type="match status" value="2"/>
</dbReference>
<dbReference type="PANTHER" id="PTHR24960:SF79">
    <property type="entry name" value="PHOTOSYSTEM I IRON-SULFUR CENTER"/>
    <property type="match status" value="1"/>
</dbReference>
<evidence type="ECO:0000256" key="6">
    <source>
        <dbReference type="HAMAP-Rule" id="MF_02201"/>
    </source>
</evidence>
<feature type="domain" description="4Fe-4S ferredoxin-type" evidence="7">
    <location>
        <begin position="130"/>
        <end position="159"/>
    </location>
</feature>
<sequence length="161" mass="17895">MVDLSRRRLFTRKTASEDTLRLPWLNTPKFFTDLCTQCGECLKACETQIIVKGDGGFPQVDFTIDECTFCYQCADACPEPLFLSKQEAPWQAKASINEQCLAQRNVECRSCSEMCESVAIQFQLEVGRVAQPKLDTQLCNGCGACVSVCPTLSINVSNFVV</sequence>
<dbReference type="CDD" id="cd10564">
    <property type="entry name" value="NapF_like"/>
    <property type="match status" value="1"/>
</dbReference>
<comment type="function">
    <text evidence="6">Could be involved in the maturation of NapA, the catalytic subunit of the periplasmic nitrate reductase, before its export into the periplasm.</text>
</comment>
<comment type="similarity">
    <text evidence="6">Belongs to the NapF family.</text>
</comment>
<evidence type="ECO:0000313" key="9">
    <source>
        <dbReference type="Proteomes" id="UP000571701"/>
    </source>
</evidence>
<feature type="binding site" evidence="6">
    <location>
        <position position="149"/>
    </location>
    <ligand>
        <name>[4Fe-4S] cluster</name>
        <dbReference type="ChEBI" id="CHEBI:49883"/>
        <label>3</label>
    </ligand>
</feature>
<evidence type="ECO:0000256" key="2">
    <source>
        <dbReference type="ARBA" id="ARBA00022723"/>
    </source>
</evidence>
<keyword evidence="2 6" id="KW-0479">Metal-binding</keyword>
<feature type="binding site" evidence="6">
    <location>
        <position position="77"/>
    </location>
    <ligand>
        <name>[4Fe-4S] cluster</name>
        <dbReference type="ChEBI" id="CHEBI:49883"/>
        <label>2</label>
    </ligand>
</feature>
<evidence type="ECO:0000256" key="5">
    <source>
        <dbReference type="ARBA" id="ARBA00023014"/>
    </source>
</evidence>
<reference evidence="8 9" key="1">
    <citation type="submission" date="2020-07" db="EMBL/GenBank/DDBJ databases">
        <title>Vibrio marinisediminis sp. nov., isolated from marine sediment.</title>
        <authorList>
            <person name="Ji X."/>
        </authorList>
    </citation>
    <scope>NUCLEOTIDE SEQUENCE [LARGE SCALE GENOMIC DNA]</scope>
    <source>
        <strain evidence="8 9">404</strain>
    </source>
</reference>
<feature type="binding site" evidence="6">
    <location>
        <position position="73"/>
    </location>
    <ligand>
        <name>[4Fe-4S] cluster</name>
        <dbReference type="ChEBI" id="CHEBI:49883"/>
        <label>2</label>
    </ligand>
</feature>
<dbReference type="InterPro" id="IPR017896">
    <property type="entry name" value="4Fe4S_Fe-S-bd"/>
</dbReference>
<dbReference type="PANTHER" id="PTHR24960">
    <property type="entry name" value="PHOTOSYSTEM I IRON-SULFUR CENTER-RELATED"/>
    <property type="match status" value="1"/>
</dbReference>
<dbReference type="RefSeq" id="WP_182107267.1">
    <property type="nucleotide sequence ID" value="NZ_JACFYF010000002.1"/>
</dbReference>
<evidence type="ECO:0000313" key="8">
    <source>
        <dbReference type="EMBL" id="MBA5761713.1"/>
    </source>
</evidence>
<comment type="subcellular location">
    <subcellularLocation>
        <location evidence="6">Cytoplasm</location>
    </subcellularLocation>
</comment>
<dbReference type="NCBIfam" id="TIGR00402">
    <property type="entry name" value="napF"/>
    <property type="match status" value="1"/>
</dbReference>
<dbReference type="GO" id="GO:0051539">
    <property type="term" value="F:4 iron, 4 sulfur cluster binding"/>
    <property type="evidence" value="ECO:0007669"/>
    <property type="project" value="UniProtKB-UniRule"/>
</dbReference>
<proteinExistence type="inferred from homology"/>
<dbReference type="InterPro" id="IPR004496">
    <property type="entry name" value="NapF"/>
</dbReference>
<feature type="binding site" evidence="6">
    <location>
        <position position="145"/>
    </location>
    <ligand>
        <name>[4Fe-4S] cluster</name>
        <dbReference type="ChEBI" id="CHEBI:49883"/>
        <label>3</label>
    </ligand>
</feature>
<feature type="domain" description="4Fe-4S ferredoxin-type" evidence="7">
    <location>
        <begin position="56"/>
        <end position="87"/>
    </location>
</feature>
<evidence type="ECO:0000259" key="7">
    <source>
        <dbReference type="PROSITE" id="PS51379"/>
    </source>
</evidence>
<feature type="binding site" evidence="6">
    <location>
        <position position="38"/>
    </location>
    <ligand>
        <name>[4Fe-4S] cluster</name>
        <dbReference type="ChEBI" id="CHEBI:49883"/>
        <label>1</label>
    </ligand>
</feature>
<comment type="caution">
    <text evidence="8">The sequence shown here is derived from an EMBL/GenBank/DDBJ whole genome shotgun (WGS) entry which is preliminary data.</text>
</comment>
<feature type="binding site" evidence="6">
    <location>
        <position position="142"/>
    </location>
    <ligand>
        <name>[4Fe-4S] cluster</name>
        <dbReference type="ChEBI" id="CHEBI:49883"/>
        <label>3</label>
    </ligand>
</feature>
<keyword evidence="5 6" id="KW-0411">Iron-sulfur</keyword>
<dbReference type="InterPro" id="IPR050157">
    <property type="entry name" value="PSI_iron-sulfur_center"/>
</dbReference>
<feature type="binding site" evidence="6">
    <location>
        <position position="35"/>
    </location>
    <ligand>
        <name>[4Fe-4S] cluster</name>
        <dbReference type="ChEBI" id="CHEBI:49883"/>
        <label>1</label>
    </ligand>
</feature>